<proteinExistence type="predicted"/>
<reference evidence="2" key="1">
    <citation type="journal article" date="2020" name="Stud. Mycol.">
        <title>101 Dothideomycetes genomes: a test case for predicting lifestyles and emergence of pathogens.</title>
        <authorList>
            <person name="Haridas S."/>
            <person name="Albert R."/>
            <person name="Binder M."/>
            <person name="Bloem J."/>
            <person name="Labutti K."/>
            <person name="Salamov A."/>
            <person name="Andreopoulos B."/>
            <person name="Baker S."/>
            <person name="Barry K."/>
            <person name="Bills G."/>
            <person name="Bluhm B."/>
            <person name="Cannon C."/>
            <person name="Castanera R."/>
            <person name="Culley D."/>
            <person name="Daum C."/>
            <person name="Ezra D."/>
            <person name="Gonzalez J."/>
            <person name="Henrissat B."/>
            <person name="Kuo A."/>
            <person name="Liang C."/>
            <person name="Lipzen A."/>
            <person name="Lutzoni F."/>
            <person name="Magnuson J."/>
            <person name="Mondo S."/>
            <person name="Nolan M."/>
            <person name="Ohm R."/>
            <person name="Pangilinan J."/>
            <person name="Park H.-J."/>
            <person name="Ramirez L."/>
            <person name="Alfaro M."/>
            <person name="Sun H."/>
            <person name="Tritt A."/>
            <person name="Yoshinaga Y."/>
            <person name="Zwiers L.-H."/>
            <person name="Turgeon B."/>
            <person name="Goodwin S."/>
            <person name="Spatafora J."/>
            <person name="Crous P."/>
            <person name="Grigoriev I."/>
        </authorList>
    </citation>
    <scope>NUCLEOTIDE SEQUENCE</scope>
    <source>
        <strain evidence="2">CBS 123094</strain>
    </source>
</reference>
<evidence type="ECO:0000313" key="2">
    <source>
        <dbReference type="EMBL" id="KAF1997917.1"/>
    </source>
</evidence>
<organism evidence="2 3">
    <name type="scientific">Amniculicola lignicola CBS 123094</name>
    <dbReference type="NCBI Taxonomy" id="1392246"/>
    <lineage>
        <taxon>Eukaryota</taxon>
        <taxon>Fungi</taxon>
        <taxon>Dikarya</taxon>
        <taxon>Ascomycota</taxon>
        <taxon>Pezizomycotina</taxon>
        <taxon>Dothideomycetes</taxon>
        <taxon>Pleosporomycetidae</taxon>
        <taxon>Pleosporales</taxon>
        <taxon>Amniculicolaceae</taxon>
        <taxon>Amniculicola</taxon>
    </lineage>
</organism>
<accession>A0A6A5W951</accession>
<dbReference type="AlphaFoldDB" id="A0A6A5W951"/>
<sequence>MQYFTIATILSSSLLAAAAPAPYLTQRACSIAYPESIGFPINYSISQEAGATNKHDNFVSFNSVPAGSYGCQLEVNFPAGYPITSSGASRVNVYTASGPNSGSLFGTVDFVSSPVARTKFVINSAQCAPTMSYRLSIASEELAGSVAFADTKEAGITMTYNC</sequence>
<dbReference type="EMBL" id="ML977608">
    <property type="protein sequence ID" value="KAF1997917.1"/>
    <property type="molecule type" value="Genomic_DNA"/>
</dbReference>
<protein>
    <recommendedName>
        <fullName evidence="4">Ubiquitin 3 binding protein But2 C-terminal domain-containing protein</fullName>
    </recommendedName>
</protein>
<keyword evidence="1" id="KW-0732">Signal</keyword>
<feature type="chain" id="PRO_5025601469" description="Ubiquitin 3 binding protein But2 C-terminal domain-containing protein" evidence="1">
    <location>
        <begin position="19"/>
        <end position="162"/>
    </location>
</feature>
<evidence type="ECO:0000313" key="3">
    <source>
        <dbReference type="Proteomes" id="UP000799779"/>
    </source>
</evidence>
<gene>
    <name evidence="2" type="ORF">P154DRAFT_524456</name>
</gene>
<keyword evidence="3" id="KW-1185">Reference proteome</keyword>
<evidence type="ECO:0000256" key="1">
    <source>
        <dbReference type="SAM" id="SignalP"/>
    </source>
</evidence>
<dbReference type="Proteomes" id="UP000799779">
    <property type="component" value="Unassembled WGS sequence"/>
</dbReference>
<dbReference type="OrthoDB" id="5308323at2759"/>
<feature type="signal peptide" evidence="1">
    <location>
        <begin position="1"/>
        <end position="18"/>
    </location>
</feature>
<evidence type="ECO:0008006" key="4">
    <source>
        <dbReference type="Google" id="ProtNLM"/>
    </source>
</evidence>
<name>A0A6A5W951_9PLEO</name>